<name>A0A9W8JZ43_9AGAR</name>
<feature type="compositionally biased region" description="Polar residues" evidence="1">
    <location>
        <begin position="131"/>
        <end position="143"/>
    </location>
</feature>
<gene>
    <name evidence="2" type="ORF">NLJ89_g10221</name>
</gene>
<evidence type="ECO:0000313" key="3">
    <source>
        <dbReference type="Proteomes" id="UP001148786"/>
    </source>
</evidence>
<sequence length="275" mass="29226">MVTTNPDENGHARDHNVPANATTGSGCAGGQASTYSRSNQARQYPGHASHPGQIPFGYHPPRGHYAFPSYGHTLPVPPVPPVPPPGRQGSSITFNGQEWQPGANFGGRFSFGEGARDMRIDGMRVDVAAGSGNTNTGAQSAVRTPSDDEDDRDATTQDEASTSDSKSPSTPSTLDSDNQGPQSRPGAYCYFWRDAQCRPDGGSAHRGPRYPNHSAPYTMPPPPGRRVEAFYGIEDMDMDGLNVNIRGGRTCDGVGAFNYAKGIKIKGGNVFLSLD</sequence>
<feature type="compositionally biased region" description="Low complexity" evidence="1">
    <location>
        <begin position="157"/>
        <end position="177"/>
    </location>
</feature>
<feature type="region of interest" description="Disordered" evidence="1">
    <location>
        <begin position="76"/>
        <end position="101"/>
    </location>
</feature>
<organism evidence="2 3">
    <name type="scientific">Agrocybe chaxingu</name>
    <dbReference type="NCBI Taxonomy" id="84603"/>
    <lineage>
        <taxon>Eukaryota</taxon>
        <taxon>Fungi</taxon>
        <taxon>Dikarya</taxon>
        <taxon>Basidiomycota</taxon>
        <taxon>Agaricomycotina</taxon>
        <taxon>Agaricomycetes</taxon>
        <taxon>Agaricomycetidae</taxon>
        <taxon>Agaricales</taxon>
        <taxon>Agaricineae</taxon>
        <taxon>Strophariaceae</taxon>
        <taxon>Agrocybe</taxon>
    </lineage>
</organism>
<proteinExistence type="predicted"/>
<feature type="compositionally biased region" description="Pro residues" evidence="1">
    <location>
        <begin position="76"/>
        <end position="86"/>
    </location>
</feature>
<reference evidence="2" key="1">
    <citation type="submission" date="2022-07" db="EMBL/GenBank/DDBJ databases">
        <title>Genome Sequence of Agrocybe chaxingu.</title>
        <authorList>
            <person name="Buettner E."/>
        </authorList>
    </citation>
    <scope>NUCLEOTIDE SEQUENCE</scope>
    <source>
        <strain evidence="2">MP-N11</strain>
    </source>
</reference>
<feature type="region of interest" description="Disordered" evidence="1">
    <location>
        <begin position="1"/>
        <end position="53"/>
    </location>
</feature>
<feature type="region of interest" description="Disordered" evidence="1">
    <location>
        <begin position="127"/>
        <end position="185"/>
    </location>
</feature>
<comment type="caution">
    <text evidence="2">The sequence shown here is derived from an EMBL/GenBank/DDBJ whole genome shotgun (WGS) entry which is preliminary data.</text>
</comment>
<dbReference type="Proteomes" id="UP001148786">
    <property type="component" value="Unassembled WGS sequence"/>
</dbReference>
<keyword evidence="3" id="KW-1185">Reference proteome</keyword>
<dbReference type="OrthoDB" id="10434489at2759"/>
<feature type="region of interest" description="Disordered" evidence="1">
    <location>
        <begin position="200"/>
        <end position="223"/>
    </location>
</feature>
<evidence type="ECO:0000313" key="2">
    <source>
        <dbReference type="EMBL" id="KAJ3498413.1"/>
    </source>
</evidence>
<feature type="compositionally biased region" description="Polar residues" evidence="1">
    <location>
        <begin position="88"/>
        <end position="98"/>
    </location>
</feature>
<accession>A0A9W8JZ43</accession>
<protein>
    <submittedName>
        <fullName evidence="2">Uncharacterized protein</fullName>
    </submittedName>
</protein>
<dbReference type="AlphaFoldDB" id="A0A9W8JZ43"/>
<dbReference type="EMBL" id="JANKHO010001798">
    <property type="protein sequence ID" value="KAJ3498413.1"/>
    <property type="molecule type" value="Genomic_DNA"/>
</dbReference>
<evidence type="ECO:0000256" key="1">
    <source>
        <dbReference type="SAM" id="MobiDB-lite"/>
    </source>
</evidence>
<feature type="compositionally biased region" description="Polar residues" evidence="1">
    <location>
        <begin position="19"/>
        <end position="42"/>
    </location>
</feature>